<reference evidence="4 5" key="1">
    <citation type="submission" date="2017-01" db="EMBL/GenBank/DDBJ databases">
        <title>Draft genome sequence of Diplodia seriata F98.1, a fungal species involved in grapevine trunk diseases.</title>
        <authorList>
            <person name="Robert-Siegwald G."/>
            <person name="Vallet J."/>
            <person name="Abou-Mansour E."/>
            <person name="Xu J."/>
            <person name="Rey P."/>
            <person name="Bertsch C."/>
            <person name="Rego C."/>
            <person name="Larignon P."/>
            <person name="Fontaine F."/>
            <person name="Lebrun M.-H."/>
        </authorList>
    </citation>
    <scope>NUCLEOTIDE SEQUENCE [LARGE SCALE GENOMIC DNA]</scope>
    <source>
        <strain evidence="4 5">F98.1</strain>
    </source>
</reference>
<dbReference type="Gene3D" id="1.25.40.20">
    <property type="entry name" value="Ankyrin repeat-containing domain"/>
    <property type="match status" value="1"/>
</dbReference>
<proteinExistence type="predicted"/>
<sequence length="281" mass="30105">MPSPPPPTTPAQVLQACATSPLPAILSTLAACPNPPHASQMADMAVKHDRADLFQHLLATGTSTDYIPRKEIVHKRSTTLLQVLLDNGWDINDYLGGYMGCALTQAILTRADVDFIAWLLERGADPNGPPGGIDHCGYALRLAMQITRPDDPAGAGAGPSRVARMLVERGADVDLSKALHVAAEKRGVEWVRWLVEVAGADVDAPGLDPDWACATDVERGIGRPLHYAARNPDPAVARYLVERGADRGQKDTSGRTPREVAELLGHGKQARILAVEEGESR</sequence>
<keyword evidence="2 3" id="KW-0040">ANK repeat</keyword>
<dbReference type="STRING" id="420778.A0A1S8B3I0"/>
<dbReference type="PROSITE" id="PS50297">
    <property type="entry name" value="ANK_REP_REGION"/>
    <property type="match status" value="1"/>
</dbReference>
<evidence type="ECO:0000313" key="4">
    <source>
        <dbReference type="EMBL" id="OMP82039.1"/>
    </source>
</evidence>
<comment type="caution">
    <text evidence="4">The sequence shown here is derived from an EMBL/GenBank/DDBJ whole genome shotgun (WGS) entry which is preliminary data.</text>
</comment>
<gene>
    <name evidence="4" type="ORF">BK809_0006348</name>
</gene>
<dbReference type="PROSITE" id="PS50088">
    <property type="entry name" value="ANK_REPEAT"/>
    <property type="match status" value="1"/>
</dbReference>
<organism evidence="4 5">
    <name type="scientific">Diplodia seriata</name>
    <dbReference type="NCBI Taxonomy" id="420778"/>
    <lineage>
        <taxon>Eukaryota</taxon>
        <taxon>Fungi</taxon>
        <taxon>Dikarya</taxon>
        <taxon>Ascomycota</taxon>
        <taxon>Pezizomycotina</taxon>
        <taxon>Dothideomycetes</taxon>
        <taxon>Dothideomycetes incertae sedis</taxon>
        <taxon>Botryosphaeriales</taxon>
        <taxon>Botryosphaeriaceae</taxon>
        <taxon>Diplodia</taxon>
    </lineage>
</organism>
<dbReference type="EMBL" id="MSZU01000114">
    <property type="protein sequence ID" value="OMP82039.1"/>
    <property type="molecule type" value="Genomic_DNA"/>
</dbReference>
<accession>A0A1S8B3I0</accession>
<evidence type="ECO:0000313" key="5">
    <source>
        <dbReference type="Proteomes" id="UP000190776"/>
    </source>
</evidence>
<dbReference type="Pfam" id="PF00023">
    <property type="entry name" value="Ank"/>
    <property type="match status" value="1"/>
</dbReference>
<dbReference type="InterPro" id="IPR050745">
    <property type="entry name" value="Multifunctional_regulatory"/>
</dbReference>
<keyword evidence="1" id="KW-0677">Repeat</keyword>
<dbReference type="InterPro" id="IPR036770">
    <property type="entry name" value="Ankyrin_rpt-contain_sf"/>
</dbReference>
<dbReference type="SUPFAM" id="SSF48403">
    <property type="entry name" value="Ankyrin repeat"/>
    <property type="match status" value="1"/>
</dbReference>
<name>A0A1S8B3I0_9PEZI</name>
<evidence type="ECO:0000256" key="3">
    <source>
        <dbReference type="PROSITE-ProRule" id="PRU00023"/>
    </source>
</evidence>
<evidence type="ECO:0000256" key="2">
    <source>
        <dbReference type="ARBA" id="ARBA00023043"/>
    </source>
</evidence>
<evidence type="ECO:0000256" key="1">
    <source>
        <dbReference type="ARBA" id="ARBA00022737"/>
    </source>
</evidence>
<dbReference type="OrthoDB" id="1722345at2759"/>
<protein>
    <submittedName>
        <fullName evidence="4">Uncharacterized protein</fullName>
    </submittedName>
</protein>
<dbReference type="InterPro" id="IPR002110">
    <property type="entry name" value="Ankyrin_rpt"/>
</dbReference>
<dbReference type="PANTHER" id="PTHR24189:SF50">
    <property type="entry name" value="ANKYRIN REPEAT AND SOCS BOX PROTEIN 2"/>
    <property type="match status" value="1"/>
</dbReference>
<dbReference type="Proteomes" id="UP000190776">
    <property type="component" value="Unassembled WGS sequence"/>
</dbReference>
<dbReference type="AlphaFoldDB" id="A0A1S8B3I0"/>
<dbReference type="PANTHER" id="PTHR24189">
    <property type="entry name" value="MYOTROPHIN"/>
    <property type="match status" value="1"/>
</dbReference>
<feature type="repeat" description="ANK" evidence="3">
    <location>
        <begin position="224"/>
        <end position="252"/>
    </location>
</feature>
<dbReference type="Pfam" id="PF13857">
    <property type="entry name" value="Ank_5"/>
    <property type="match status" value="1"/>
</dbReference>